<sequence length="255" mass="27905">MVDSVFMAELSWPEFKQKMDENVIVFLPLGATEQHGPHLPLSVDVVLPTGVCERVAHEVNGIVAPALPYGCRSQPKTGGGEGFPGTTSLDAHTFSLVVRDVVRQLVQSGVRRLVLVNGHFENYAPATEGVDLALRELRRDGITDVKIVRLAYWDFITKETLDRVFPNGCPGIELEHASLMETSLMLLLKPALVMMEKIPSDGPAHFPPYDLSPVPENFVPASGVLAVAHGASVENGRLLFDEHVERIVAALHEIF</sequence>
<comment type="caution">
    <text evidence="6">The sequence shown here is derived from an EMBL/GenBank/DDBJ whole genome shotgun (WGS) entry which is preliminary data.</text>
</comment>
<dbReference type="RefSeq" id="WP_284257645.1">
    <property type="nucleotide sequence ID" value="NZ_BSOS01000043.1"/>
</dbReference>
<keyword evidence="4" id="KW-0862">Zinc</keyword>
<protein>
    <submittedName>
        <fullName evidence="6">Creatininase</fullName>
    </submittedName>
</protein>
<dbReference type="InterPro" id="IPR003785">
    <property type="entry name" value="Creatininase/forma_Hydrolase"/>
</dbReference>
<reference evidence="7" key="1">
    <citation type="journal article" date="2019" name="Int. J. Syst. Evol. Microbiol.">
        <title>The Global Catalogue of Microorganisms (GCM) 10K type strain sequencing project: providing services to taxonomists for standard genome sequencing and annotation.</title>
        <authorList>
            <consortium name="The Broad Institute Genomics Platform"/>
            <consortium name="The Broad Institute Genome Sequencing Center for Infectious Disease"/>
            <person name="Wu L."/>
            <person name="Ma J."/>
        </authorList>
    </citation>
    <scope>NUCLEOTIDE SEQUENCE [LARGE SCALE GENOMIC DNA]</scope>
    <source>
        <strain evidence="7">NBRC 112502</strain>
    </source>
</reference>
<evidence type="ECO:0000256" key="3">
    <source>
        <dbReference type="ARBA" id="ARBA00022801"/>
    </source>
</evidence>
<dbReference type="EMBL" id="BSOS01000043">
    <property type="protein sequence ID" value="GLR66945.1"/>
    <property type="molecule type" value="Genomic_DNA"/>
</dbReference>
<dbReference type="NCBIfam" id="TIGR04448">
    <property type="entry name" value="creatininase"/>
    <property type="match status" value="1"/>
</dbReference>
<accession>A0ABQ6A6K8</accession>
<dbReference type="PANTHER" id="PTHR35005:SF1">
    <property type="entry name" value="2-AMINO-5-FORMYLAMINO-6-RIBOSYLAMINOPYRIMIDIN-4(3H)-ONE 5'-MONOPHOSPHATE DEFORMYLASE"/>
    <property type="match status" value="1"/>
</dbReference>
<evidence type="ECO:0000256" key="5">
    <source>
        <dbReference type="ARBA" id="ARBA00024029"/>
    </source>
</evidence>
<dbReference type="Proteomes" id="UP001156641">
    <property type="component" value="Unassembled WGS sequence"/>
</dbReference>
<dbReference type="Pfam" id="PF02633">
    <property type="entry name" value="Creatininase"/>
    <property type="match status" value="1"/>
</dbReference>
<comment type="cofactor">
    <cofactor evidence="1">
        <name>Zn(2+)</name>
        <dbReference type="ChEBI" id="CHEBI:29105"/>
    </cofactor>
</comment>
<evidence type="ECO:0000256" key="1">
    <source>
        <dbReference type="ARBA" id="ARBA00001947"/>
    </source>
</evidence>
<dbReference type="SUPFAM" id="SSF102215">
    <property type="entry name" value="Creatininase"/>
    <property type="match status" value="1"/>
</dbReference>
<evidence type="ECO:0000256" key="2">
    <source>
        <dbReference type="ARBA" id="ARBA00022723"/>
    </source>
</evidence>
<name>A0ABQ6A6K8_9PROT</name>
<dbReference type="PANTHER" id="PTHR35005">
    <property type="entry name" value="3-DEHYDRO-SCYLLO-INOSOSE HYDROLASE"/>
    <property type="match status" value="1"/>
</dbReference>
<proteinExistence type="inferred from homology"/>
<organism evidence="6 7">
    <name type="scientific">Acidocella aquatica</name>
    <dbReference type="NCBI Taxonomy" id="1922313"/>
    <lineage>
        <taxon>Bacteria</taxon>
        <taxon>Pseudomonadati</taxon>
        <taxon>Pseudomonadota</taxon>
        <taxon>Alphaproteobacteria</taxon>
        <taxon>Acetobacterales</taxon>
        <taxon>Acidocellaceae</taxon>
        <taxon>Acidocella</taxon>
    </lineage>
</organism>
<gene>
    <name evidence="6" type="ORF">GCM10010909_16250</name>
</gene>
<evidence type="ECO:0000313" key="7">
    <source>
        <dbReference type="Proteomes" id="UP001156641"/>
    </source>
</evidence>
<dbReference type="Gene3D" id="3.40.50.10310">
    <property type="entry name" value="Creatininase"/>
    <property type="match status" value="1"/>
</dbReference>
<keyword evidence="2" id="KW-0479">Metal-binding</keyword>
<comment type="similarity">
    <text evidence="5">Belongs to the creatininase superfamily.</text>
</comment>
<dbReference type="InterPro" id="IPR024087">
    <property type="entry name" value="Creatininase-like_sf"/>
</dbReference>
<evidence type="ECO:0000256" key="4">
    <source>
        <dbReference type="ARBA" id="ARBA00022833"/>
    </source>
</evidence>
<keyword evidence="3" id="KW-0378">Hydrolase</keyword>
<keyword evidence="7" id="KW-1185">Reference proteome</keyword>
<dbReference type="InterPro" id="IPR031034">
    <property type="entry name" value="Creatininase"/>
</dbReference>
<evidence type="ECO:0000313" key="6">
    <source>
        <dbReference type="EMBL" id="GLR66945.1"/>
    </source>
</evidence>